<protein>
    <recommendedName>
        <fullName evidence="8 9">Peptide chain release factor 3</fullName>
        <shortName evidence="9">RF-3</shortName>
    </recommendedName>
</protein>
<dbReference type="GO" id="GO:0003924">
    <property type="term" value="F:GTPase activity"/>
    <property type="evidence" value="ECO:0007669"/>
    <property type="project" value="InterPro"/>
</dbReference>
<dbReference type="HAMAP" id="MF_00072">
    <property type="entry name" value="Rel_fac_3"/>
    <property type="match status" value="1"/>
</dbReference>
<dbReference type="InterPro" id="IPR005225">
    <property type="entry name" value="Small_GTP-bd"/>
</dbReference>
<dbReference type="PROSITE" id="PS51722">
    <property type="entry name" value="G_TR_2"/>
    <property type="match status" value="1"/>
</dbReference>
<dbReference type="Gene3D" id="2.40.30.10">
    <property type="entry name" value="Translation factors"/>
    <property type="match status" value="1"/>
</dbReference>
<dbReference type="EMBL" id="NOXU01000011">
    <property type="protein sequence ID" value="OYQ37701.1"/>
    <property type="molecule type" value="Genomic_DNA"/>
</dbReference>
<dbReference type="GO" id="GO:0016149">
    <property type="term" value="F:translation release factor activity, codon specific"/>
    <property type="evidence" value="ECO:0007669"/>
    <property type="project" value="UniProtKB-UniRule"/>
</dbReference>
<feature type="binding site" evidence="9">
    <location>
        <begin position="88"/>
        <end position="92"/>
    </location>
    <ligand>
        <name>GTP</name>
        <dbReference type="ChEBI" id="CHEBI:37565"/>
    </ligand>
</feature>
<dbReference type="SUPFAM" id="SSF50447">
    <property type="entry name" value="Translation proteins"/>
    <property type="match status" value="1"/>
</dbReference>
<keyword evidence="6 9" id="KW-0342">GTP-binding</keyword>
<evidence type="ECO:0000313" key="11">
    <source>
        <dbReference type="EMBL" id="OYQ37701.1"/>
    </source>
</evidence>
<dbReference type="InterPro" id="IPR035647">
    <property type="entry name" value="EFG_III/V"/>
</dbReference>
<dbReference type="GO" id="GO:0097216">
    <property type="term" value="F:guanosine tetraphosphate binding"/>
    <property type="evidence" value="ECO:0007669"/>
    <property type="project" value="UniProtKB-ARBA"/>
</dbReference>
<dbReference type="PRINTS" id="PR00315">
    <property type="entry name" value="ELONGATNFCT"/>
</dbReference>
<dbReference type="GO" id="GO:0005829">
    <property type="term" value="C:cytosol"/>
    <property type="evidence" value="ECO:0007669"/>
    <property type="project" value="TreeGrafter"/>
</dbReference>
<dbReference type="InterPro" id="IPR032090">
    <property type="entry name" value="RF3_C"/>
</dbReference>
<dbReference type="NCBIfam" id="TIGR00503">
    <property type="entry name" value="prfC"/>
    <property type="match status" value="1"/>
</dbReference>
<dbReference type="FunFam" id="2.40.30.10:FF:000040">
    <property type="entry name" value="Peptide chain release factor 3"/>
    <property type="match status" value="1"/>
</dbReference>
<dbReference type="NCBIfam" id="NF001964">
    <property type="entry name" value="PRK00741.1"/>
    <property type="match status" value="1"/>
</dbReference>
<dbReference type="SUPFAM" id="SSF52540">
    <property type="entry name" value="P-loop containing nucleoside triphosphate hydrolases"/>
    <property type="match status" value="1"/>
</dbReference>
<comment type="subcellular location">
    <subcellularLocation>
        <location evidence="1 9">Cytoplasm</location>
    </subcellularLocation>
</comment>
<keyword evidence="5 9" id="KW-0648">Protein biosynthesis</keyword>
<keyword evidence="4 9" id="KW-0547">Nucleotide-binding</keyword>
<dbReference type="Pfam" id="PF00009">
    <property type="entry name" value="GTP_EFTU"/>
    <property type="match status" value="1"/>
</dbReference>
<keyword evidence="12" id="KW-1185">Reference proteome</keyword>
<evidence type="ECO:0000256" key="8">
    <source>
        <dbReference type="ARBA" id="ARBA00073639"/>
    </source>
</evidence>
<dbReference type="Gene3D" id="3.30.70.3280">
    <property type="entry name" value="Peptide chain release factor 3, domain III"/>
    <property type="match status" value="1"/>
</dbReference>
<name>A0A255Z8F3_9PROT</name>
<dbReference type="InterPro" id="IPR041732">
    <property type="entry name" value="RF3_GTP-bd"/>
</dbReference>
<dbReference type="Pfam" id="PF22042">
    <property type="entry name" value="EF-G_D2"/>
    <property type="match status" value="1"/>
</dbReference>
<dbReference type="FunFam" id="3.40.50.300:FF:000542">
    <property type="entry name" value="Peptide chain release factor 3"/>
    <property type="match status" value="1"/>
</dbReference>
<comment type="caution">
    <text evidence="11">The sequence shown here is derived from an EMBL/GenBank/DDBJ whole genome shotgun (WGS) entry which is preliminary data.</text>
</comment>
<dbReference type="RefSeq" id="WP_094452684.1">
    <property type="nucleotide sequence ID" value="NZ_NOXU01000011.1"/>
</dbReference>
<evidence type="ECO:0000256" key="3">
    <source>
        <dbReference type="ARBA" id="ARBA00022490"/>
    </source>
</evidence>
<dbReference type="Gene3D" id="3.40.50.300">
    <property type="entry name" value="P-loop containing nucleotide triphosphate hydrolases"/>
    <property type="match status" value="1"/>
</dbReference>
<dbReference type="CDD" id="cd04169">
    <property type="entry name" value="RF3"/>
    <property type="match status" value="1"/>
</dbReference>
<dbReference type="OrthoDB" id="9802948at2"/>
<evidence type="ECO:0000313" key="12">
    <source>
        <dbReference type="Proteomes" id="UP000216998"/>
    </source>
</evidence>
<dbReference type="InterPro" id="IPR027417">
    <property type="entry name" value="P-loop_NTPase"/>
</dbReference>
<dbReference type="GO" id="GO:0006449">
    <property type="term" value="P:regulation of translational termination"/>
    <property type="evidence" value="ECO:0007669"/>
    <property type="project" value="UniProtKB-UniRule"/>
</dbReference>
<dbReference type="NCBIfam" id="TIGR00231">
    <property type="entry name" value="small_GTP"/>
    <property type="match status" value="1"/>
</dbReference>
<reference evidence="11 12" key="1">
    <citation type="submission" date="2017-07" db="EMBL/GenBank/DDBJ databases">
        <title>Niveispirillum cyanobacteriorum sp. nov., isolated from cyanobacterial aggregates in a eutrophic lake.</title>
        <authorList>
            <person name="Cai H."/>
        </authorList>
    </citation>
    <scope>NUCLEOTIDE SEQUENCE [LARGE SCALE GENOMIC DNA]</scope>
    <source>
        <strain evidence="12">TH1-14</strain>
    </source>
</reference>
<keyword evidence="3 9" id="KW-0963">Cytoplasm</keyword>
<evidence type="ECO:0000256" key="5">
    <source>
        <dbReference type="ARBA" id="ARBA00022917"/>
    </source>
</evidence>
<comment type="caution">
    <text evidence="9">Lacks conserved residue(s) required for the propagation of feature annotation.</text>
</comment>
<dbReference type="AlphaFoldDB" id="A0A255Z8F3"/>
<dbReference type="CDD" id="cd16259">
    <property type="entry name" value="RF3_III"/>
    <property type="match status" value="1"/>
</dbReference>
<dbReference type="PANTHER" id="PTHR43556:SF2">
    <property type="entry name" value="PEPTIDE CHAIN RELEASE FACTOR RF3"/>
    <property type="match status" value="1"/>
</dbReference>
<dbReference type="GO" id="GO:0005525">
    <property type="term" value="F:GTP binding"/>
    <property type="evidence" value="ECO:0007669"/>
    <property type="project" value="UniProtKB-UniRule"/>
</dbReference>
<evidence type="ECO:0000259" key="10">
    <source>
        <dbReference type="PROSITE" id="PS51722"/>
    </source>
</evidence>
<evidence type="ECO:0000256" key="7">
    <source>
        <dbReference type="ARBA" id="ARBA00025017"/>
    </source>
</evidence>
<dbReference type="InterPro" id="IPR038467">
    <property type="entry name" value="RF3_dom_3_sf"/>
</dbReference>
<comment type="similarity">
    <text evidence="2 9">Belongs to the TRAFAC class translation factor GTPase superfamily. Classic translation factor GTPase family. PrfC subfamily.</text>
</comment>
<dbReference type="Proteomes" id="UP000216998">
    <property type="component" value="Unassembled WGS sequence"/>
</dbReference>
<dbReference type="InterPro" id="IPR004548">
    <property type="entry name" value="PrfC"/>
</dbReference>
<evidence type="ECO:0000256" key="9">
    <source>
        <dbReference type="HAMAP-Rule" id="MF_00072"/>
    </source>
</evidence>
<evidence type="ECO:0000256" key="1">
    <source>
        <dbReference type="ARBA" id="ARBA00004496"/>
    </source>
</evidence>
<feature type="binding site" evidence="9">
    <location>
        <begin position="142"/>
        <end position="145"/>
    </location>
    <ligand>
        <name>GTP</name>
        <dbReference type="ChEBI" id="CHEBI:37565"/>
    </ligand>
</feature>
<evidence type="ECO:0000256" key="4">
    <source>
        <dbReference type="ARBA" id="ARBA00022741"/>
    </source>
</evidence>
<dbReference type="SUPFAM" id="SSF54980">
    <property type="entry name" value="EF-G C-terminal domain-like"/>
    <property type="match status" value="1"/>
</dbReference>
<feature type="domain" description="Tr-type G" evidence="10">
    <location>
        <begin position="11"/>
        <end position="280"/>
    </location>
</feature>
<dbReference type="PANTHER" id="PTHR43556">
    <property type="entry name" value="PEPTIDE CHAIN RELEASE FACTOR RF3"/>
    <property type="match status" value="1"/>
</dbReference>
<sequence>MPDNILETEVAKRRTFAIIAHPDAGKTTLTEKLLLFGGAIQMAGAVKARGEQRRARSDWMKVERERGISVTASVMNFDYADRTFNLVDTPGHEDFSEDTYRTLTAVDSAVMVIDAAKGIEAQTRKLFEVCRLRDVPIITFVNKMDREARDPFELMDEVERDLQLEVTPASWPIGSGSDFRGCYDLIRDRLILMDRKAGDVATDGIECHGVDDPKIDELIPADQAAKLREDVAMVRELCPPFNLETYREGHQTPVFFGSAINNFGVRELLLGLAEYAPPPRPQKADGREVEPEEGKVTGFVFKVQANMDPNHRDRIAFFRLCSGHFKRGTKLKHMRSGKILAVNNAVLFLARDRELAEDAFPGDIIGIPNHGTLRIGDTLTEGEELRYTGVPSFAPELLQRVRLDDPMKVKHLRKALEHFAEEGASQVFKPIVGADWVVGVVGQLQFEVLAARIEAEYGMKARFETAGYDAARWVESDDPVALKNFIDSRRADLAEDHDGALVYLARNGWQLNRAQEDFPELRFLKTREQNKSVTTAAA</sequence>
<dbReference type="GO" id="GO:0016150">
    <property type="term" value="F:translation release factor activity, codon nonspecific"/>
    <property type="evidence" value="ECO:0007669"/>
    <property type="project" value="TreeGrafter"/>
</dbReference>
<evidence type="ECO:0000256" key="6">
    <source>
        <dbReference type="ARBA" id="ARBA00023134"/>
    </source>
</evidence>
<organism evidence="11 12">
    <name type="scientific">Niveispirillum lacus</name>
    <dbReference type="NCBI Taxonomy" id="1981099"/>
    <lineage>
        <taxon>Bacteria</taxon>
        <taxon>Pseudomonadati</taxon>
        <taxon>Pseudomonadota</taxon>
        <taxon>Alphaproteobacteria</taxon>
        <taxon>Rhodospirillales</taxon>
        <taxon>Azospirillaceae</taxon>
        <taxon>Niveispirillum</taxon>
    </lineage>
</organism>
<dbReference type="PROSITE" id="PS00301">
    <property type="entry name" value="G_TR_1"/>
    <property type="match status" value="1"/>
</dbReference>
<comment type="function">
    <text evidence="7 9">Increases the formation of ribosomal termination complexes and stimulates activities of RF-1 and RF-2. It binds guanine nucleotides and has strong preference for UGA stop codons. It may interact directly with the ribosome. The stimulation of RF-1 and RF-2 is significantly reduced by GTP and GDP, but not by GMP.</text>
</comment>
<accession>A0A255Z8F3</accession>
<gene>
    <name evidence="9" type="primary">prfC</name>
    <name evidence="11" type="ORF">CHU95_00610</name>
</gene>
<dbReference type="InterPro" id="IPR000795">
    <property type="entry name" value="T_Tr_GTP-bd_dom"/>
</dbReference>
<dbReference type="Pfam" id="PF16658">
    <property type="entry name" value="RF3_C"/>
    <property type="match status" value="1"/>
</dbReference>
<dbReference type="InterPro" id="IPR053905">
    <property type="entry name" value="EF-G-like_DII"/>
</dbReference>
<dbReference type="InterPro" id="IPR031157">
    <property type="entry name" value="G_TR_CS"/>
</dbReference>
<dbReference type="FunFam" id="3.30.70.3280:FF:000001">
    <property type="entry name" value="Peptide chain release factor 3"/>
    <property type="match status" value="1"/>
</dbReference>
<evidence type="ECO:0000256" key="2">
    <source>
        <dbReference type="ARBA" id="ARBA00009978"/>
    </source>
</evidence>
<dbReference type="InterPro" id="IPR009000">
    <property type="entry name" value="Transl_B-barrel_sf"/>
</dbReference>
<proteinExistence type="inferred from homology"/>